<comment type="similarity">
    <text evidence="2 4">Belongs to the class-III pyridoxal-phosphate-dependent aminotransferase family.</text>
</comment>
<dbReference type="PROSITE" id="PS00600">
    <property type="entry name" value="AA_TRANSFER_CLASS_3"/>
    <property type="match status" value="1"/>
</dbReference>
<reference evidence="5 6" key="1">
    <citation type="submission" date="2023-07" db="EMBL/GenBank/DDBJ databases">
        <title>Sorghum-associated microbial communities from plants grown in Nebraska, USA.</title>
        <authorList>
            <person name="Schachtman D."/>
        </authorList>
    </citation>
    <scope>NUCLEOTIDE SEQUENCE [LARGE SCALE GENOMIC DNA]</scope>
    <source>
        <strain evidence="5 6">4249</strain>
    </source>
</reference>
<comment type="cofactor">
    <cofactor evidence="1">
        <name>pyridoxal 5'-phosphate</name>
        <dbReference type="ChEBI" id="CHEBI:597326"/>
    </cofactor>
</comment>
<dbReference type="RefSeq" id="WP_310314347.1">
    <property type="nucleotide sequence ID" value="NZ_JAVDWU010000003.1"/>
</dbReference>
<dbReference type="CDD" id="cd00610">
    <property type="entry name" value="OAT_like"/>
    <property type="match status" value="1"/>
</dbReference>
<dbReference type="Gene3D" id="3.90.1150.10">
    <property type="entry name" value="Aspartate Aminotransferase, domain 1"/>
    <property type="match status" value="1"/>
</dbReference>
<dbReference type="Gene3D" id="3.40.640.10">
    <property type="entry name" value="Type I PLP-dependent aspartate aminotransferase-like (Major domain)"/>
    <property type="match status" value="1"/>
</dbReference>
<organism evidence="5 6">
    <name type="scientific">Hydrogenophaga palleronii</name>
    <dbReference type="NCBI Taxonomy" id="65655"/>
    <lineage>
        <taxon>Bacteria</taxon>
        <taxon>Pseudomonadati</taxon>
        <taxon>Pseudomonadota</taxon>
        <taxon>Betaproteobacteria</taxon>
        <taxon>Burkholderiales</taxon>
        <taxon>Comamonadaceae</taxon>
        <taxon>Hydrogenophaga</taxon>
    </lineage>
</organism>
<dbReference type="PANTHER" id="PTHR45688:SF13">
    <property type="entry name" value="ALANINE--GLYOXYLATE AMINOTRANSFERASE 2-LIKE"/>
    <property type="match status" value="1"/>
</dbReference>
<dbReference type="EMBL" id="JAVDWU010000003">
    <property type="protein sequence ID" value="MDR7149765.1"/>
    <property type="molecule type" value="Genomic_DNA"/>
</dbReference>
<dbReference type="InterPro" id="IPR049704">
    <property type="entry name" value="Aminotrans_3_PPA_site"/>
</dbReference>
<comment type="caution">
    <text evidence="5">The sequence shown here is derived from an EMBL/GenBank/DDBJ whole genome shotgun (WGS) entry which is preliminary data.</text>
</comment>
<dbReference type="InterPro" id="IPR005814">
    <property type="entry name" value="Aminotrans_3"/>
</dbReference>
<evidence type="ECO:0000256" key="2">
    <source>
        <dbReference type="ARBA" id="ARBA00008954"/>
    </source>
</evidence>
<protein>
    <submittedName>
        <fullName evidence="5">4-aminobutyrate aminotransferase-like enzyme</fullName>
    </submittedName>
</protein>
<evidence type="ECO:0000313" key="5">
    <source>
        <dbReference type="EMBL" id="MDR7149765.1"/>
    </source>
</evidence>
<evidence type="ECO:0000256" key="4">
    <source>
        <dbReference type="RuleBase" id="RU003560"/>
    </source>
</evidence>
<dbReference type="Proteomes" id="UP001265700">
    <property type="component" value="Unassembled WGS sequence"/>
</dbReference>
<dbReference type="InterPro" id="IPR015421">
    <property type="entry name" value="PyrdxlP-dep_Trfase_major"/>
</dbReference>
<dbReference type="PANTHER" id="PTHR45688">
    <property type="match status" value="1"/>
</dbReference>
<gene>
    <name evidence="5" type="ORF">J2W49_001720</name>
</gene>
<dbReference type="Pfam" id="PF00202">
    <property type="entry name" value="Aminotran_3"/>
    <property type="match status" value="1"/>
</dbReference>
<name>A0ABU1WKE8_9BURK</name>
<accession>A0ABU1WKE8</accession>
<dbReference type="InterPro" id="IPR015424">
    <property type="entry name" value="PyrdxlP-dep_Trfase"/>
</dbReference>
<dbReference type="PIRSF" id="PIRSF000521">
    <property type="entry name" value="Transaminase_4ab_Lys_Orn"/>
    <property type="match status" value="1"/>
</dbReference>
<evidence type="ECO:0000313" key="6">
    <source>
        <dbReference type="Proteomes" id="UP001265700"/>
    </source>
</evidence>
<dbReference type="SUPFAM" id="SSF53383">
    <property type="entry name" value="PLP-dependent transferases"/>
    <property type="match status" value="1"/>
</dbReference>
<keyword evidence="3 4" id="KW-0663">Pyridoxal phosphate</keyword>
<keyword evidence="6" id="KW-1185">Reference proteome</keyword>
<sequence>MTRITEVSTRTRELVERRALRLGPNVSTFYEEPLHLVRGEGVWVWDADGNRYLDCYNNVPHVGHCHPRVVEAICRQASMLNTHTRYLHEGMLDYLDRLTATFAPELSTAILTCTGSEANDIAIRMARAVTGQTGIIATNHTYHGNTLAVSQLSRTNPPPGGHWPNVKFVPAPDSYRPLGGEGGQAHALVFAAEVERAIAELKADGFGLSAIILCPFFANEGFPDLPPGWLDPAIEVVRRAGGIVIADEVQPGFGRLGTHMWGHQRMGFVPDVVTLGKPMANGHPVGGVVTRPDAMAAFRKSFRYFNTFGGNPVSAAAAMATLSVLQDEQLMDNAREVGAHARQGLADLALRHPVIGDVRGSGLFFGTELVKSRTTREPATAYTKQVANEMRRRGVIINFLGVHYNTLKIRPPMPFSRADADLLLARLDEVLIELPLDLDA</sequence>
<dbReference type="InterPro" id="IPR015422">
    <property type="entry name" value="PyrdxlP-dep_Trfase_small"/>
</dbReference>
<evidence type="ECO:0000256" key="1">
    <source>
        <dbReference type="ARBA" id="ARBA00001933"/>
    </source>
</evidence>
<proteinExistence type="inferred from homology"/>
<evidence type="ECO:0000256" key="3">
    <source>
        <dbReference type="ARBA" id="ARBA00022898"/>
    </source>
</evidence>